<dbReference type="OrthoDB" id="9806939at2"/>
<sequence>MQGRHVALSILLFGASFGGGIAWERHYISAPTGAADQGPKIAYWVAPMDPNFRRDGPGKSPMGMDLIPVYEGDEPSGDPAEVEVSAREINAIGVRTALARVEDVARRIETVGFVGYDEHRTSHIHVRAEGWIEDLKVRAVGDRVAEGDLLFRIFSPDVTVGSAELVRAVERGNRVEIANARRKLESLGVSDRQIDEMARTRETARSLAVYAPQGGVVTALEAADGMFLQPATRAMSIADLGSVWLMADVFERDIGRLAPHATAEARFEHLPGRVFEGTIDYIYPELDRSTRTLPVRLRFDNADGLLRPNMYATVSLAPDSGREAVTVPSEAVIRTGRAERVILKVGDGRFRPRLVTTGLTDGYGEGGRTEIVQGLKPGEEVVASAQFLIDSESAMNGALMRMAPTEAEPAAGAGVLVALDADSRSAEVRHEAIPSLDWPAMTTRFTVRADVPLADLTTGEEVRFAAARGADGTLALTELAASDGVEATGTGVVERVEPDGKLLLAHDPVPALAWPAMTMALPTRDIDTASVPVGTRVEFDLARAGGGLYAIVAVRPEGAAAAPSAAAEAPGMRTMAAEGSVNSVDAAARTANITHGPLAEIGMPGMTMDFPLAAGLDPAAVVPGPAAFEITVDGSGRMVLTGVTAAAPPIRVQGTINRVDAAARTANVTHGPMADIGMPGMTMDFALADGLDPAKLPIGREVPLLMRREADFTLTLLGLADKDDEVALR</sequence>
<evidence type="ECO:0000256" key="1">
    <source>
        <dbReference type="ARBA" id="ARBA00009477"/>
    </source>
</evidence>
<reference evidence="7 8" key="1">
    <citation type="submission" date="2018-05" db="EMBL/GenBank/DDBJ databases">
        <title>Acuticoccus sediminis sp. nov., isolated from deep-sea sediment of Indian Ocean.</title>
        <authorList>
            <person name="Liu X."/>
            <person name="Lai Q."/>
            <person name="Du Y."/>
            <person name="Sun F."/>
            <person name="Zhang X."/>
            <person name="Wang S."/>
            <person name="Shao Z."/>
        </authorList>
    </citation>
    <scope>NUCLEOTIDE SEQUENCE [LARGE SCALE GENOMIC DNA]</scope>
    <source>
        <strain evidence="7 8">PTG4-2</strain>
    </source>
</reference>
<feature type="domain" description="Heavy metal binding" evidence="3">
    <location>
        <begin position="43"/>
        <end position="69"/>
    </location>
</feature>
<feature type="domain" description="CzcB-like C-terminal circularly permuted SH3-like" evidence="6">
    <location>
        <begin position="325"/>
        <end position="389"/>
    </location>
</feature>
<proteinExistence type="inferred from homology"/>
<dbReference type="InterPro" id="IPR045800">
    <property type="entry name" value="HMBD"/>
</dbReference>
<dbReference type="EMBL" id="QHHQ01000002">
    <property type="protein sequence ID" value="RAI01614.1"/>
    <property type="molecule type" value="Genomic_DNA"/>
</dbReference>
<dbReference type="InterPro" id="IPR058649">
    <property type="entry name" value="CzcB_C"/>
</dbReference>
<comment type="caution">
    <text evidence="7">The sequence shown here is derived from an EMBL/GenBank/DDBJ whole genome shotgun (WGS) entry which is preliminary data.</text>
</comment>
<evidence type="ECO:0000259" key="5">
    <source>
        <dbReference type="Pfam" id="PF25954"/>
    </source>
</evidence>
<dbReference type="RefSeq" id="WP_111344586.1">
    <property type="nucleotide sequence ID" value="NZ_JAIWKD010000002.1"/>
</dbReference>
<keyword evidence="2" id="KW-0813">Transport</keyword>
<evidence type="ECO:0000259" key="6">
    <source>
        <dbReference type="Pfam" id="PF25975"/>
    </source>
</evidence>
<dbReference type="GO" id="GO:0015679">
    <property type="term" value="P:plasma membrane copper ion transport"/>
    <property type="evidence" value="ECO:0007669"/>
    <property type="project" value="TreeGrafter"/>
</dbReference>
<name>A0A8B2NVR6_9HYPH</name>
<evidence type="ECO:0000256" key="2">
    <source>
        <dbReference type="ARBA" id="ARBA00022448"/>
    </source>
</evidence>
<dbReference type="GO" id="GO:0016020">
    <property type="term" value="C:membrane"/>
    <property type="evidence" value="ECO:0007669"/>
    <property type="project" value="InterPro"/>
</dbReference>
<dbReference type="Gene3D" id="2.40.50.100">
    <property type="match status" value="1"/>
</dbReference>
<dbReference type="GO" id="GO:0030288">
    <property type="term" value="C:outer membrane-bounded periplasmic space"/>
    <property type="evidence" value="ECO:0007669"/>
    <property type="project" value="TreeGrafter"/>
</dbReference>
<protein>
    <submittedName>
        <fullName evidence="7">Efflux RND transporter periplasmic adaptor subunit</fullName>
    </submittedName>
</protein>
<dbReference type="GO" id="GO:0022857">
    <property type="term" value="F:transmembrane transporter activity"/>
    <property type="evidence" value="ECO:0007669"/>
    <property type="project" value="InterPro"/>
</dbReference>
<dbReference type="InterPro" id="IPR042230">
    <property type="entry name" value="CusF_sf"/>
</dbReference>
<organism evidence="7 8">
    <name type="scientific">Acuticoccus sediminis</name>
    <dbReference type="NCBI Taxonomy" id="2184697"/>
    <lineage>
        <taxon>Bacteria</taxon>
        <taxon>Pseudomonadati</taxon>
        <taxon>Pseudomonadota</taxon>
        <taxon>Alphaproteobacteria</taxon>
        <taxon>Hyphomicrobiales</taxon>
        <taxon>Amorphaceae</taxon>
        <taxon>Acuticoccus</taxon>
    </lineage>
</organism>
<dbReference type="Pfam" id="PF11604">
    <property type="entry name" value="CusF_Ec"/>
    <property type="match status" value="4"/>
</dbReference>
<dbReference type="Gene3D" id="2.40.50.320">
    <property type="entry name" value="Copper binding periplasmic protein CusF"/>
    <property type="match status" value="4"/>
</dbReference>
<dbReference type="GO" id="GO:0060003">
    <property type="term" value="P:copper ion export"/>
    <property type="evidence" value="ECO:0007669"/>
    <property type="project" value="TreeGrafter"/>
</dbReference>
<dbReference type="GO" id="GO:0046914">
    <property type="term" value="F:transition metal ion binding"/>
    <property type="evidence" value="ECO:0007669"/>
    <property type="project" value="TreeGrafter"/>
</dbReference>
<dbReference type="Pfam" id="PF25919">
    <property type="entry name" value="BSH_CusB"/>
    <property type="match status" value="1"/>
</dbReference>
<dbReference type="InterPro" id="IPR006143">
    <property type="entry name" value="RND_pump_MFP"/>
</dbReference>
<dbReference type="NCBIfam" id="TIGR01730">
    <property type="entry name" value="RND_mfp"/>
    <property type="match status" value="1"/>
</dbReference>
<evidence type="ECO:0000259" key="4">
    <source>
        <dbReference type="Pfam" id="PF25919"/>
    </source>
</evidence>
<dbReference type="InterPro" id="IPR058792">
    <property type="entry name" value="Beta-barrel_RND_2"/>
</dbReference>
<dbReference type="PANTHER" id="PTHR30097">
    <property type="entry name" value="CATION EFFLUX SYSTEM PROTEIN CUSB"/>
    <property type="match status" value="1"/>
</dbReference>
<dbReference type="InterPro" id="IPR051909">
    <property type="entry name" value="MFP_Cation_Efflux"/>
</dbReference>
<dbReference type="Proteomes" id="UP000249590">
    <property type="component" value="Unassembled WGS sequence"/>
</dbReference>
<dbReference type="PANTHER" id="PTHR30097:SF15">
    <property type="entry name" value="CATION EFFLUX SYSTEM PROTEIN CUSB"/>
    <property type="match status" value="1"/>
</dbReference>
<dbReference type="Gene3D" id="2.40.420.20">
    <property type="match status" value="1"/>
</dbReference>
<dbReference type="AlphaFoldDB" id="A0A8B2NVR6"/>
<keyword evidence="8" id="KW-1185">Reference proteome</keyword>
<dbReference type="Pfam" id="PF25975">
    <property type="entry name" value="CzcB_C"/>
    <property type="match status" value="1"/>
</dbReference>
<evidence type="ECO:0000259" key="3">
    <source>
        <dbReference type="Pfam" id="PF19335"/>
    </source>
</evidence>
<dbReference type="InterPro" id="IPR058790">
    <property type="entry name" value="BSH_CusB"/>
</dbReference>
<dbReference type="FunFam" id="2.40.30.170:FF:000010">
    <property type="entry name" value="Efflux RND transporter periplasmic adaptor subunit"/>
    <property type="match status" value="1"/>
</dbReference>
<dbReference type="Pfam" id="PF19335">
    <property type="entry name" value="HMBD"/>
    <property type="match status" value="1"/>
</dbReference>
<dbReference type="Gene3D" id="2.40.30.170">
    <property type="match status" value="1"/>
</dbReference>
<gene>
    <name evidence="7" type="ORF">DLJ53_09345</name>
</gene>
<comment type="similarity">
    <text evidence="1">Belongs to the membrane fusion protein (MFP) (TC 8.A.1) family.</text>
</comment>
<accession>A0A8B2NVR6</accession>
<dbReference type="InterPro" id="IPR021647">
    <property type="entry name" value="CusF_Ec"/>
</dbReference>
<feature type="domain" description="CusB-like barrel-sandwich hybrid" evidence="4">
    <location>
        <begin position="122"/>
        <end position="237"/>
    </location>
</feature>
<evidence type="ECO:0000313" key="8">
    <source>
        <dbReference type="Proteomes" id="UP000249590"/>
    </source>
</evidence>
<feature type="domain" description="CusB-like beta-barrel" evidence="5">
    <location>
        <begin position="242"/>
        <end position="318"/>
    </location>
</feature>
<evidence type="ECO:0000313" key="7">
    <source>
        <dbReference type="EMBL" id="RAI01614.1"/>
    </source>
</evidence>
<dbReference type="SUPFAM" id="SSF111369">
    <property type="entry name" value="HlyD-like secretion proteins"/>
    <property type="match status" value="1"/>
</dbReference>
<dbReference type="Pfam" id="PF25954">
    <property type="entry name" value="Beta-barrel_RND_2"/>
    <property type="match status" value="1"/>
</dbReference>